<protein>
    <recommendedName>
        <fullName evidence="1">DUF1308 domain-containing protein</fullName>
    </recommendedName>
</protein>
<dbReference type="InterPro" id="IPR010733">
    <property type="entry name" value="DUF1308"/>
</dbReference>
<dbReference type="AlphaFoldDB" id="A0A8S3ZZ66"/>
<reference evidence="2" key="1">
    <citation type="submission" date="2021-04" db="EMBL/GenBank/DDBJ databases">
        <authorList>
            <consortium name="Molecular Ecology Group"/>
        </authorList>
    </citation>
    <scope>NUCLEOTIDE SEQUENCE</scope>
</reference>
<evidence type="ECO:0000313" key="3">
    <source>
        <dbReference type="Proteomes" id="UP000678393"/>
    </source>
</evidence>
<dbReference type="Proteomes" id="UP000678393">
    <property type="component" value="Unassembled WGS sequence"/>
</dbReference>
<dbReference type="Pfam" id="PF07000">
    <property type="entry name" value="DUF1308"/>
    <property type="match status" value="1"/>
</dbReference>
<dbReference type="EMBL" id="CAJHNH020006146">
    <property type="protein sequence ID" value="CAG5133372.1"/>
    <property type="molecule type" value="Genomic_DNA"/>
</dbReference>
<dbReference type="OrthoDB" id="441890at2759"/>
<sequence>KEVFVCETAVSSFQSILDILGGQAEKRRAAELLERVRVVQDQPSQRALALDCQGRVKERSKVIFGTGDCLQAVTVTSNMGFVRAARSQGVVFSVYLHAARALTEEKERLAVPVVKEL</sequence>
<name>A0A8S3ZZ66_9EUPU</name>
<evidence type="ECO:0000313" key="2">
    <source>
        <dbReference type="EMBL" id="CAG5133372.1"/>
    </source>
</evidence>
<feature type="domain" description="DUF1308" evidence="1">
    <location>
        <begin position="1"/>
        <end position="110"/>
    </location>
</feature>
<gene>
    <name evidence="2" type="ORF">CUNI_LOCUS18930</name>
</gene>
<organism evidence="2 3">
    <name type="scientific">Candidula unifasciata</name>
    <dbReference type="NCBI Taxonomy" id="100452"/>
    <lineage>
        <taxon>Eukaryota</taxon>
        <taxon>Metazoa</taxon>
        <taxon>Spiralia</taxon>
        <taxon>Lophotrochozoa</taxon>
        <taxon>Mollusca</taxon>
        <taxon>Gastropoda</taxon>
        <taxon>Heterobranchia</taxon>
        <taxon>Euthyneura</taxon>
        <taxon>Panpulmonata</taxon>
        <taxon>Eupulmonata</taxon>
        <taxon>Stylommatophora</taxon>
        <taxon>Helicina</taxon>
        <taxon>Helicoidea</taxon>
        <taxon>Geomitridae</taxon>
        <taxon>Candidula</taxon>
    </lineage>
</organism>
<dbReference type="PANTHER" id="PTHR13379:SF0">
    <property type="entry name" value="UPF0415 PROTEIN C7ORF25"/>
    <property type="match status" value="1"/>
</dbReference>
<dbReference type="PANTHER" id="PTHR13379">
    <property type="entry name" value="UNCHARACTERIZED DUF1308"/>
    <property type="match status" value="1"/>
</dbReference>
<comment type="caution">
    <text evidence="2">The sequence shown here is derived from an EMBL/GenBank/DDBJ whole genome shotgun (WGS) entry which is preliminary data.</text>
</comment>
<keyword evidence="3" id="KW-1185">Reference proteome</keyword>
<proteinExistence type="predicted"/>
<feature type="non-terminal residue" evidence="2">
    <location>
        <position position="1"/>
    </location>
</feature>
<accession>A0A8S3ZZ66</accession>
<evidence type="ECO:0000259" key="1">
    <source>
        <dbReference type="Pfam" id="PF07000"/>
    </source>
</evidence>